<reference evidence="2 3" key="1">
    <citation type="submission" date="2024-02" db="EMBL/GenBank/DDBJ databases">
        <authorList>
            <person name="Vignale AGUSTIN F."/>
            <person name="Sosa J E."/>
            <person name="Modenutti C."/>
        </authorList>
    </citation>
    <scope>NUCLEOTIDE SEQUENCE [LARGE SCALE GENOMIC DNA]</scope>
</reference>
<dbReference type="EMBL" id="CAUOFW020005758">
    <property type="protein sequence ID" value="CAK9171499.1"/>
    <property type="molecule type" value="Genomic_DNA"/>
</dbReference>
<sequence length="69" mass="7124">MDVGGGALVRLEATTIVVMDDVVNKVGLGSGDAKGGEARQWETSKEERSAPTGAMPVTRCESQTTLGVC</sequence>
<proteinExistence type="predicted"/>
<name>A0ABC8TPU8_9AQUA</name>
<feature type="compositionally biased region" description="Basic and acidic residues" evidence="1">
    <location>
        <begin position="34"/>
        <end position="49"/>
    </location>
</feature>
<evidence type="ECO:0000313" key="3">
    <source>
        <dbReference type="Proteomes" id="UP001642360"/>
    </source>
</evidence>
<comment type="caution">
    <text evidence="2">The sequence shown here is derived from an EMBL/GenBank/DDBJ whole genome shotgun (WGS) entry which is preliminary data.</text>
</comment>
<accession>A0ABC8TPU8</accession>
<feature type="compositionally biased region" description="Polar residues" evidence="1">
    <location>
        <begin position="60"/>
        <end position="69"/>
    </location>
</feature>
<dbReference type="Proteomes" id="UP001642360">
    <property type="component" value="Unassembled WGS sequence"/>
</dbReference>
<evidence type="ECO:0000313" key="2">
    <source>
        <dbReference type="EMBL" id="CAK9171499.1"/>
    </source>
</evidence>
<gene>
    <name evidence="2" type="ORF">ILEXP_LOCUS41069</name>
</gene>
<dbReference type="AlphaFoldDB" id="A0ABC8TPU8"/>
<feature type="region of interest" description="Disordered" evidence="1">
    <location>
        <begin position="30"/>
        <end position="69"/>
    </location>
</feature>
<keyword evidence="3" id="KW-1185">Reference proteome</keyword>
<evidence type="ECO:0000256" key="1">
    <source>
        <dbReference type="SAM" id="MobiDB-lite"/>
    </source>
</evidence>
<organism evidence="2 3">
    <name type="scientific">Ilex paraguariensis</name>
    <name type="common">yerba mate</name>
    <dbReference type="NCBI Taxonomy" id="185542"/>
    <lineage>
        <taxon>Eukaryota</taxon>
        <taxon>Viridiplantae</taxon>
        <taxon>Streptophyta</taxon>
        <taxon>Embryophyta</taxon>
        <taxon>Tracheophyta</taxon>
        <taxon>Spermatophyta</taxon>
        <taxon>Magnoliopsida</taxon>
        <taxon>eudicotyledons</taxon>
        <taxon>Gunneridae</taxon>
        <taxon>Pentapetalae</taxon>
        <taxon>asterids</taxon>
        <taxon>campanulids</taxon>
        <taxon>Aquifoliales</taxon>
        <taxon>Aquifoliaceae</taxon>
        <taxon>Ilex</taxon>
    </lineage>
</organism>
<protein>
    <submittedName>
        <fullName evidence="2">Uncharacterized protein</fullName>
    </submittedName>
</protein>